<accession>A0ABY5BPM8</accession>
<evidence type="ECO:0000313" key="8">
    <source>
        <dbReference type="EMBL" id="USS85592.1"/>
    </source>
</evidence>
<dbReference type="InterPro" id="IPR003838">
    <property type="entry name" value="ABC3_permease_C"/>
</dbReference>
<feature type="transmembrane region" description="Helical" evidence="6">
    <location>
        <begin position="301"/>
        <end position="327"/>
    </location>
</feature>
<feature type="domain" description="ABC3 transporter permease C-terminal" evidence="7">
    <location>
        <begin position="260"/>
        <end position="370"/>
    </location>
</feature>
<evidence type="ECO:0000313" key="9">
    <source>
        <dbReference type="Proteomes" id="UP001056707"/>
    </source>
</evidence>
<reference evidence="8" key="1">
    <citation type="submission" date="2022-05" db="EMBL/GenBank/DDBJ databases">
        <authorList>
            <person name="Oliphant S.A."/>
            <person name="Watson-Haigh N.S."/>
            <person name="Sumby K.M."/>
            <person name="Gardner J.M."/>
            <person name="Jiranek V."/>
        </authorList>
    </citation>
    <scope>NUCLEOTIDE SEQUENCE</scope>
    <source>
        <strain evidence="8">KI16_H9</strain>
    </source>
</reference>
<organism evidence="8 9">
    <name type="scientific">Fructilactobacillus myrtifloralis</name>
    <dbReference type="NCBI Taxonomy" id="2940301"/>
    <lineage>
        <taxon>Bacteria</taxon>
        <taxon>Bacillati</taxon>
        <taxon>Bacillota</taxon>
        <taxon>Bacilli</taxon>
        <taxon>Lactobacillales</taxon>
        <taxon>Lactobacillaceae</taxon>
        <taxon>Fructilactobacillus</taxon>
    </lineage>
</organism>
<evidence type="ECO:0000256" key="2">
    <source>
        <dbReference type="ARBA" id="ARBA00022475"/>
    </source>
</evidence>
<dbReference type="EMBL" id="CP097116">
    <property type="protein sequence ID" value="USS85592.1"/>
    <property type="molecule type" value="Genomic_DNA"/>
</dbReference>
<feature type="transmembrane region" description="Helical" evidence="6">
    <location>
        <begin position="684"/>
        <end position="707"/>
    </location>
</feature>
<feature type="transmembrane region" description="Helical" evidence="6">
    <location>
        <begin position="348"/>
        <end position="371"/>
    </location>
</feature>
<gene>
    <name evidence="8" type="ORF">M3M35_02820</name>
</gene>
<protein>
    <submittedName>
        <fullName evidence="8">ABC transporter permease</fullName>
    </submittedName>
</protein>
<feature type="domain" description="ABC3 transporter permease C-terminal" evidence="7">
    <location>
        <begin position="639"/>
        <end position="755"/>
    </location>
</feature>
<feature type="transmembrane region" description="Helical" evidence="6">
    <location>
        <begin position="16"/>
        <end position="36"/>
    </location>
</feature>
<keyword evidence="9" id="KW-1185">Reference proteome</keyword>
<sequence length="764" mass="85663">MSFLVKKLFRTVRKNWTQFFSVFLMAFLSVLFYTGLEGTWNGMKQNINHYATQTHLASATLRATAITSRDLHRIRQLPSVKKMNAKTEVETNVNLQGKKRYLTVSTPGKQQISQVRQVDGQRLPQHPRGIYLNQRFAQENGVRVGSFIAVKVNRHEARLKVAGLINAPDKMYYTGSNDFISPQAQAYGYGYVSEETLTNQLHVPTINNVVDLQTKHLVQVEKRLRSLLQDRYVTLQTQKSNIGISTAVDRVGQIRNLSLLFSIIFILLAVLAMYTTIRKVIDQQQQDLSTLQSLGYRNGVLALYYSMYGLLVGTIGAASGLMFAPFLSNFVMNSQKPMFTLPSWKISYTAMPLYIALGVILICMLAAYLAAQVNHGLLPAQAFRKGSTAQVGHRVWLERITKIWQLIPFGNRWSIRANLGNQIQTVMGLVGIIGGLALVMTGFGTKNSMDYQVRQTYGHEYAYTQKINLQQPASATELQRLVNKTNGKPIETITAGLQPHGQFDRPLTILSKHAPVHLQTTDQQQIQNGGVYVTEGIAQRSHLRRNEFVTLHPSLSSKALRLRIKGIVKSNAPQGLYLTQATWEKQGMPFLPSSILTQRSQLSRSVKNSPAVSHFVSLSEQRQNAQTMVDNLGSIFLMIQVFGIMLTIVILYNLGSLSFTERARSYATLEILGFSRGKIRNLTIVETLMITTVGWLVGVPFGEWFLARYVTTFNTNQLIYYPFLTKLSLVGSSLIVIVAAFSTVLLLGRRLRKLDLIAATKGVE</sequence>
<comment type="subcellular location">
    <subcellularLocation>
        <location evidence="1">Cell membrane</location>
        <topology evidence="1">Multi-pass membrane protein</topology>
    </subcellularLocation>
</comment>
<dbReference type="Pfam" id="PF02687">
    <property type="entry name" value="FtsX"/>
    <property type="match status" value="2"/>
</dbReference>
<feature type="transmembrane region" description="Helical" evidence="6">
    <location>
        <begin position="259"/>
        <end position="281"/>
    </location>
</feature>
<evidence type="ECO:0000256" key="4">
    <source>
        <dbReference type="ARBA" id="ARBA00022989"/>
    </source>
</evidence>
<dbReference type="Proteomes" id="UP001056707">
    <property type="component" value="Chromosome"/>
</dbReference>
<evidence type="ECO:0000259" key="7">
    <source>
        <dbReference type="Pfam" id="PF02687"/>
    </source>
</evidence>
<evidence type="ECO:0000256" key="1">
    <source>
        <dbReference type="ARBA" id="ARBA00004651"/>
    </source>
</evidence>
<keyword evidence="2" id="KW-1003">Cell membrane</keyword>
<keyword evidence="3 6" id="KW-0812">Transmembrane</keyword>
<dbReference type="InterPro" id="IPR038766">
    <property type="entry name" value="Membrane_comp_ABC_pdt"/>
</dbReference>
<feature type="transmembrane region" description="Helical" evidence="6">
    <location>
        <begin position="632"/>
        <end position="654"/>
    </location>
</feature>
<keyword evidence="5 6" id="KW-0472">Membrane</keyword>
<dbReference type="PANTHER" id="PTHR30287">
    <property type="entry name" value="MEMBRANE COMPONENT OF PREDICTED ABC SUPERFAMILY METABOLITE UPTAKE TRANSPORTER"/>
    <property type="match status" value="1"/>
</dbReference>
<keyword evidence="4 6" id="KW-1133">Transmembrane helix</keyword>
<name>A0ABY5BPM8_9LACO</name>
<dbReference type="RefSeq" id="WP_252750487.1">
    <property type="nucleotide sequence ID" value="NZ_CP097116.1"/>
</dbReference>
<evidence type="ECO:0000256" key="3">
    <source>
        <dbReference type="ARBA" id="ARBA00022692"/>
    </source>
</evidence>
<proteinExistence type="predicted"/>
<feature type="transmembrane region" description="Helical" evidence="6">
    <location>
        <begin position="727"/>
        <end position="747"/>
    </location>
</feature>
<evidence type="ECO:0000256" key="5">
    <source>
        <dbReference type="ARBA" id="ARBA00023136"/>
    </source>
</evidence>
<evidence type="ECO:0000256" key="6">
    <source>
        <dbReference type="SAM" id="Phobius"/>
    </source>
</evidence>
<dbReference type="PANTHER" id="PTHR30287:SF1">
    <property type="entry name" value="INNER MEMBRANE PROTEIN"/>
    <property type="match status" value="1"/>
</dbReference>